<dbReference type="CDD" id="cd18803">
    <property type="entry name" value="SF2_C_secA"/>
    <property type="match status" value="1"/>
</dbReference>
<dbReference type="RefSeq" id="WP_345683106.1">
    <property type="nucleotide sequence ID" value="NZ_BAABRO010000002.1"/>
</dbReference>
<evidence type="ECO:0000313" key="14">
    <source>
        <dbReference type="Proteomes" id="UP001416858"/>
    </source>
</evidence>
<dbReference type="InterPro" id="IPR014001">
    <property type="entry name" value="Helicase_ATP-bd"/>
</dbReference>
<dbReference type="InterPro" id="IPR044722">
    <property type="entry name" value="SecA_SF2_C"/>
</dbReference>
<evidence type="ECO:0000256" key="1">
    <source>
        <dbReference type="ARBA" id="ARBA00022448"/>
    </source>
</evidence>
<keyword evidence="8" id="KW-0811">Translocation</keyword>
<keyword evidence="4" id="KW-0547">Nucleotide-binding</keyword>
<protein>
    <submittedName>
        <fullName evidence="13">Protein translocase subunit SecA</fullName>
    </submittedName>
</protein>
<dbReference type="Pfam" id="PF07517">
    <property type="entry name" value="SecA_DEAD"/>
    <property type="match status" value="1"/>
</dbReference>
<dbReference type="Gene3D" id="3.90.1440.10">
    <property type="entry name" value="SecA, preprotein cross-linking domain"/>
    <property type="match status" value="1"/>
</dbReference>
<evidence type="ECO:0000259" key="10">
    <source>
        <dbReference type="PROSITE" id="PS51192"/>
    </source>
</evidence>
<dbReference type="InterPro" id="IPR036670">
    <property type="entry name" value="SecA_X-link_sf"/>
</dbReference>
<keyword evidence="1" id="KW-0813">Transport</keyword>
<dbReference type="SUPFAM" id="SSF81767">
    <property type="entry name" value="Pre-protein crosslinking domain of SecA"/>
    <property type="match status" value="1"/>
</dbReference>
<dbReference type="InterPro" id="IPR020937">
    <property type="entry name" value="SecA_CS"/>
</dbReference>
<dbReference type="PROSITE" id="PS51196">
    <property type="entry name" value="SECA_MOTOR_DEAD"/>
    <property type="match status" value="1"/>
</dbReference>
<keyword evidence="2" id="KW-1003">Cell membrane</keyword>
<dbReference type="PROSITE" id="PS51192">
    <property type="entry name" value="HELICASE_ATP_BIND_1"/>
    <property type="match status" value="1"/>
</dbReference>
<dbReference type="Gene3D" id="3.40.50.300">
    <property type="entry name" value="P-loop containing nucleotide triphosphate hydrolases"/>
    <property type="match status" value="2"/>
</dbReference>
<dbReference type="InterPro" id="IPR011130">
    <property type="entry name" value="SecA_preprotein_X-link_dom"/>
</dbReference>
<keyword evidence="5" id="KW-0067">ATP-binding</keyword>
<dbReference type="SMART" id="SM00958">
    <property type="entry name" value="SecA_PP_bind"/>
    <property type="match status" value="1"/>
</dbReference>
<dbReference type="Pfam" id="PF01043">
    <property type="entry name" value="SecA_PP_bind"/>
    <property type="match status" value="1"/>
</dbReference>
<evidence type="ECO:0000259" key="11">
    <source>
        <dbReference type="PROSITE" id="PS51194"/>
    </source>
</evidence>
<dbReference type="InterPro" id="IPR001650">
    <property type="entry name" value="Helicase_C-like"/>
</dbReference>
<evidence type="ECO:0000256" key="6">
    <source>
        <dbReference type="ARBA" id="ARBA00022927"/>
    </source>
</evidence>
<evidence type="ECO:0000256" key="5">
    <source>
        <dbReference type="ARBA" id="ARBA00022840"/>
    </source>
</evidence>
<proteinExistence type="predicted"/>
<evidence type="ECO:0000256" key="3">
    <source>
        <dbReference type="ARBA" id="ARBA00022490"/>
    </source>
</evidence>
<dbReference type="PANTHER" id="PTHR30612:SF0">
    <property type="entry name" value="CHLOROPLAST PROTEIN-TRANSPORTING ATPASE"/>
    <property type="match status" value="1"/>
</dbReference>
<name>A0ABP9VPE9_9BACT</name>
<accession>A0ABP9VPE9</accession>
<dbReference type="Proteomes" id="UP001416858">
    <property type="component" value="Unassembled WGS sequence"/>
</dbReference>
<dbReference type="PRINTS" id="PR00906">
    <property type="entry name" value="SECA"/>
</dbReference>
<organism evidence="13 14">
    <name type="scientific">Novipirellula caenicola</name>
    <dbReference type="NCBI Taxonomy" id="1536901"/>
    <lineage>
        <taxon>Bacteria</taxon>
        <taxon>Pseudomonadati</taxon>
        <taxon>Planctomycetota</taxon>
        <taxon>Planctomycetia</taxon>
        <taxon>Pirellulales</taxon>
        <taxon>Pirellulaceae</taxon>
        <taxon>Novipirellula</taxon>
    </lineage>
</organism>
<reference evidence="13 14" key="1">
    <citation type="submission" date="2024-02" db="EMBL/GenBank/DDBJ databases">
        <title>Rhodopirellula caenicola NBRC 110016.</title>
        <authorList>
            <person name="Ichikawa N."/>
            <person name="Katano-Makiyama Y."/>
            <person name="Hidaka K."/>
        </authorList>
    </citation>
    <scope>NUCLEOTIDE SEQUENCE [LARGE SCALE GENOMIC DNA]</scope>
    <source>
        <strain evidence="13 14">NBRC 110016</strain>
    </source>
</reference>
<keyword evidence="6" id="KW-0653">Protein transport</keyword>
<dbReference type="InterPro" id="IPR027417">
    <property type="entry name" value="P-loop_NTPase"/>
</dbReference>
<feature type="domain" description="SecA family profile" evidence="12">
    <location>
        <begin position="1"/>
        <end position="549"/>
    </location>
</feature>
<evidence type="ECO:0000256" key="8">
    <source>
        <dbReference type="ARBA" id="ARBA00023010"/>
    </source>
</evidence>
<dbReference type="SUPFAM" id="SSF52540">
    <property type="entry name" value="P-loop containing nucleoside triphosphate hydrolases"/>
    <property type="match status" value="2"/>
</dbReference>
<keyword evidence="3" id="KW-0963">Cytoplasm</keyword>
<dbReference type="PROSITE" id="PS51194">
    <property type="entry name" value="HELICASE_CTER"/>
    <property type="match status" value="1"/>
</dbReference>
<evidence type="ECO:0000256" key="7">
    <source>
        <dbReference type="ARBA" id="ARBA00022967"/>
    </source>
</evidence>
<evidence type="ECO:0000313" key="13">
    <source>
        <dbReference type="EMBL" id="GAA5506150.1"/>
    </source>
</evidence>
<sequence length="595" mass="65598">MFSDLHNRDASARSLDQPRLSASLADEAAAVIQDQLGLTLRPTQIEAARCLFDPSIVELPTGEGKTLSIAVAAIAMVSAGRRVFVATANDYLATRDCEFLQTVFQALGITAASITAQTTSAEKQVAYDADVIYSTLRQFGFDYLTERIEWRNEQRNAQRNESASRRHRQITRDVLLVDEADSVLIDEACTPLVISSPSVTVEANTAAMYRWAADFAKTLSANIDFVSMADSDAIALTTAGHQKVLRSTMPVEMNQLTSTEIVAAVETAIEAATRFRRDEHYLVSEDQIQLVDEFTGRGQVNRTFAADLHQAIQAREEVAITPPSRPLARITIQEFVAGFAHLSGTTATAWEDRREIADVYGLSVRRIASWKPLRRIEYPAQVYCSETAKFEAIADEIQQVVADGRAVLVGTRTIEKSEQLSRVLQAQGLQHVVLNARHVDREAEWVKAAGTSGRITVATNMAGRGTDIPLDPSVADAGGLHVIVSEPHSAARIDRQLIGRAARQGDPGSCRCYGSIDDEILDRAYGAVAADSLRHRLRNLYSETQVRRQLRRAQTAVTRTQRRGRRHLTAHANRFALQMRSLGLDPHLDPISESR</sequence>
<feature type="domain" description="Helicase ATP-binding" evidence="10">
    <location>
        <begin position="46"/>
        <end position="202"/>
    </location>
</feature>
<keyword evidence="14" id="KW-1185">Reference proteome</keyword>
<dbReference type="InterPro" id="IPR011115">
    <property type="entry name" value="SecA_DEAD"/>
</dbReference>
<feature type="domain" description="Helicase C-terminal" evidence="11">
    <location>
        <begin position="389"/>
        <end position="548"/>
    </location>
</feature>
<dbReference type="InterPro" id="IPR000185">
    <property type="entry name" value="SecA"/>
</dbReference>
<dbReference type="InterPro" id="IPR014018">
    <property type="entry name" value="SecA_motor_DEAD"/>
</dbReference>
<dbReference type="PANTHER" id="PTHR30612">
    <property type="entry name" value="SECA INNER MEMBRANE COMPONENT OF SEC PROTEIN SECRETION SYSTEM"/>
    <property type="match status" value="1"/>
</dbReference>
<dbReference type="SMART" id="SM00957">
    <property type="entry name" value="SecA_DEAD"/>
    <property type="match status" value="1"/>
</dbReference>
<evidence type="ECO:0000256" key="9">
    <source>
        <dbReference type="ARBA" id="ARBA00023136"/>
    </source>
</evidence>
<dbReference type="EMBL" id="BAABRO010000002">
    <property type="protein sequence ID" value="GAA5506150.1"/>
    <property type="molecule type" value="Genomic_DNA"/>
</dbReference>
<evidence type="ECO:0000256" key="2">
    <source>
        <dbReference type="ARBA" id="ARBA00022475"/>
    </source>
</evidence>
<comment type="caution">
    <text evidence="13">The sequence shown here is derived from an EMBL/GenBank/DDBJ whole genome shotgun (WGS) entry which is preliminary data.</text>
</comment>
<evidence type="ECO:0000259" key="12">
    <source>
        <dbReference type="PROSITE" id="PS51196"/>
    </source>
</evidence>
<evidence type="ECO:0000256" key="4">
    <source>
        <dbReference type="ARBA" id="ARBA00022741"/>
    </source>
</evidence>
<dbReference type="Pfam" id="PF21090">
    <property type="entry name" value="P-loop_SecA"/>
    <property type="match status" value="2"/>
</dbReference>
<keyword evidence="9" id="KW-0472">Membrane</keyword>
<gene>
    <name evidence="13" type="primary">secA_1</name>
    <name evidence="13" type="ORF">Rcae01_01602</name>
</gene>
<keyword evidence="7" id="KW-1278">Translocase</keyword>
<dbReference type="PROSITE" id="PS01312">
    <property type="entry name" value="SECA"/>
    <property type="match status" value="1"/>
</dbReference>